<dbReference type="Proteomes" id="UP001079657">
    <property type="component" value="Unassembled WGS sequence"/>
</dbReference>
<comment type="caution">
    <text evidence="1">The sequence shown here is derived from an EMBL/GenBank/DDBJ whole genome shotgun (WGS) entry which is preliminary data.</text>
</comment>
<organism evidence="1 2">
    <name type="scientific">Clostridium ganghwense</name>
    <dbReference type="NCBI Taxonomy" id="312089"/>
    <lineage>
        <taxon>Bacteria</taxon>
        <taxon>Bacillati</taxon>
        <taxon>Bacillota</taxon>
        <taxon>Clostridia</taxon>
        <taxon>Eubacteriales</taxon>
        <taxon>Clostridiaceae</taxon>
        <taxon>Clostridium</taxon>
    </lineage>
</organism>
<reference evidence="1" key="1">
    <citation type="submission" date="2022-12" db="EMBL/GenBank/DDBJ databases">
        <authorList>
            <person name="Wang J."/>
        </authorList>
    </citation>
    <scope>NUCLEOTIDE SEQUENCE</scope>
    <source>
        <strain evidence="1">HY-42-06</strain>
    </source>
</reference>
<evidence type="ECO:0000313" key="1">
    <source>
        <dbReference type="EMBL" id="MCY6370922.1"/>
    </source>
</evidence>
<sequence length="158" mass="18487">MEIYFDEMNHKRRKHKRREIKKILPKSTERVQKHTSSKVNKQIYKDTLLSIGKHLDKSNEELSARIDELENEWDVDRVLETKASGLILTSLILGATVNKKWYVLSGMSAAFLLQHALQGWSPSLPMIRRMGFRTPAEIHEEMASLKYLRGDFNHLKRD</sequence>
<name>A0ABT4CPE6_9CLOT</name>
<proteinExistence type="predicted"/>
<keyword evidence="2" id="KW-1185">Reference proteome</keyword>
<evidence type="ECO:0000313" key="2">
    <source>
        <dbReference type="Proteomes" id="UP001079657"/>
    </source>
</evidence>
<dbReference type="RefSeq" id="WP_268049764.1">
    <property type="nucleotide sequence ID" value="NZ_JAPQES010000003.1"/>
</dbReference>
<dbReference type="EMBL" id="JAPQES010000003">
    <property type="protein sequence ID" value="MCY6370922.1"/>
    <property type="molecule type" value="Genomic_DNA"/>
</dbReference>
<accession>A0ABT4CPE6</accession>
<gene>
    <name evidence="1" type="ORF">OXH55_09795</name>
</gene>
<protein>
    <submittedName>
        <fullName evidence="1">DUF2892 domain-containing protein</fullName>
    </submittedName>
</protein>
<dbReference type="Gene3D" id="6.10.140.1340">
    <property type="match status" value="1"/>
</dbReference>